<evidence type="ECO:0008006" key="3">
    <source>
        <dbReference type="Google" id="ProtNLM"/>
    </source>
</evidence>
<evidence type="ECO:0000313" key="2">
    <source>
        <dbReference type="Proteomes" id="UP000054107"/>
    </source>
</evidence>
<dbReference type="OrthoDB" id="2288942at2759"/>
<organism evidence="1 2">
    <name type="scientific">Parasitella parasitica</name>
    <dbReference type="NCBI Taxonomy" id="35722"/>
    <lineage>
        <taxon>Eukaryota</taxon>
        <taxon>Fungi</taxon>
        <taxon>Fungi incertae sedis</taxon>
        <taxon>Mucoromycota</taxon>
        <taxon>Mucoromycotina</taxon>
        <taxon>Mucoromycetes</taxon>
        <taxon>Mucorales</taxon>
        <taxon>Mucorineae</taxon>
        <taxon>Mucoraceae</taxon>
        <taxon>Parasitella</taxon>
    </lineage>
</organism>
<dbReference type="AlphaFoldDB" id="A0A0B7MYI4"/>
<keyword evidence="2" id="KW-1185">Reference proteome</keyword>
<proteinExistence type="predicted"/>
<dbReference type="EMBL" id="LN719426">
    <property type="protein sequence ID" value="CEP08345.1"/>
    <property type="molecule type" value="Genomic_DNA"/>
</dbReference>
<evidence type="ECO:0000313" key="1">
    <source>
        <dbReference type="EMBL" id="CEP08345.1"/>
    </source>
</evidence>
<gene>
    <name evidence="1" type="primary">PARPA_01656.1 scaffold 1359</name>
</gene>
<protein>
    <recommendedName>
        <fullName evidence="3">F-box domain-containing protein</fullName>
    </recommendedName>
</protein>
<reference evidence="1 2" key="1">
    <citation type="submission" date="2014-09" db="EMBL/GenBank/DDBJ databases">
        <authorList>
            <person name="Ellenberger Sabrina"/>
        </authorList>
    </citation>
    <scope>NUCLEOTIDE SEQUENCE [LARGE SCALE GENOMIC DNA]</scope>
    <source>
        <strain evidence="1 2">CBS 412.66</strain>
    </source>
</reference>
<accession>A0A0B7MYI4</accession>
<sequence>MSFFFQTNTLLPAEVLHIIFHHVENTSCWKETRDTFYQCQLVCHNWSRAAQIELYKNVYLPPDRMTSFSSTLLETKPLGHLVKRIEFYPPTQSSPCPGDFIVSCPSSVNQDIDIILQHCPNLERITSSIANKFESNFIWRRLQKAASASVVENPYKRLQLFASSDVWSLEESHLYSTLCLQFRRSLVKLRLLPNHLLSSDSSQQRDANFQMIKSKLKEFQSLEELQLCGAFVKESLINDVDEILDNCHKTTQILQLLNCNLSCNYNHYTGKVIPNRSVKILSLISQHLPASSIRYFAKKLAGLQILALGTEVSILKKTTDVEAECTEWWYQMTKLCKRLQVYNINIDQLDYEAYLHQIKGCVNMSSTIANALKKKAAAVAEIPGFGNEFIMDLSDPEGTEEKYVIELKQNGSCARLFKSFKGSFFNELVDYGQLFGCIKPFSPDVIRIFNKPYEFWPNNVRNWDVFNGVMSLIKDRKASLVHFDTLTWIEPFSNTFQHDQSAAEGGKNNIKIQANISTLMFTGSVLHVNCLPEMSPKLANIDTLIFEGCAISSESPYKLDIILPETKIGRLELNTMAAFYQNQVSFLHGFQTIVVTTDTAKMTTCTYTQNVIHNIPCQKPAGTLGSAENFLITIRCKELKSLAVSGTEVLEMS</sequence>
<name>A0A0B7MYI4_9FUNG</name>
<dbReference type="Proteomes" id="UP000054107">
    <property type="component" value="Unassembled WGS sequence"/>
</dbReference>